<keyword evidence="9" id="KW-0675">Receptor</keyword>
<accession>A0AAW0TAS0</accession>
<feature type="compositionally biased region" description="Basic and acidic residues" evidence="13">
    <location>
        <begin position="700"/>
        <end position="709"/>
    </location>
</feature>
<evidence type="ECO:0000259" key="14">
    <source>
        <dbReference type="Pfam" id="PF10613"/>
    </source>
</evidence>
<protein>
    <recommendedName>
        <fullName evidence="14">Ionotropic glutamate receptor L-glutamate and glycine-binding domain-containing protein</fullName>
    </recommendedName>
</protein>
<keyword evidence="7" id="KW-0406">Ion transport</keyword>
<reference evidence="15 16" key="1">
    <citation type="submission" date="2023-03" db="EMBL/GenBank/DDBJ databases">
        <title>High-quality genome of Scylla paramamosain provides insights in environmental adaptation.</title>
        <authorList>
            <person name="Zhang L."/>
        </authorList>
    </citation>
    <scope>NUCLEOTIDE SEQUENCE [LARGE SCALE GENOMIC DNA]</scope>
    <source>
        <strain evidence="15">LZ_2023a</strain>
        <tissue evidence="15">Muscle</tissue>
    </source>
</reference>
<comment type="subcellular location">
    <subcellularLocation>
        <location evidence="2">Cell membrane</location>
        <topology evidence="2">Multi-pass membrane protein</topology>
    </subcellularLocation>
    <subcellularLocation>
        <location evidence="1">Nucleus</location>
    </subcellularLocation>
</comment>
<evidence type="ECO:0000256" key="8">
    <source>
        <dbReference type="ARBA" id="ARBA00023136"/>
    </source>
</evidence>
<dbReference type="Pfam" id="PF13384">
    <property type="entry name" value="HTH_23"/>
    <property type="match status" value="1"/>
</dbReference>
<dbReference type="SUPFAM" id="SSF46689">
    <property type="entry name" value="Homeodomain-like"/>
    <property type="match status" value="1"/>
</dbReference>
<keyword evidence="11" id="KW-1071">Ligand-gated ion channel</keyword>
<comment type="caution">
    <text evidence="15">The sequence shown here is derived from an EMBL/GenBank/DDBJ whole genome shotgun (WGS) entry which is preliminary data.</text>
</comment>
<dbReference type="SUPFAM" id="SSF53850">
    <property type="entry name" value="Periplasmic binding protein-like II"/>
    <property type="match status" value="1"/>
</dbReference>
<evidence type="ECO:0000256" key="4">
    <source>
        <dbReference type="ARBA" id="ARBA00022475"/>
    </source>
</evidence>
<keyword evidence="16" id="KW-1185">Reference proteome</keyword>
<dbReference type="Gene3D" id="1.10.287.70">
    <property type="match status" value="1"/>
</dbReference>
<name>A0AAW0TAS0_SCYPA</name>
<dbReference type="GO" id="GO:0005634">
    <property type="term" value="C:nucleus"/>
    <property type="evidence" value="ECO:0007669"/>
    <property type="project" value="UniProtKB-SubCell"/>
</dbReference>
<gene>
    <name evidence="15" type="ORF">O3P69_014357</name>
</gene>
<keyword evidence="4" id="KW-1003">Cell membrane</keyword>
<keyword evidence="10" id="KW-0325">Glycoprotein</keyword>
<evidence type="ECO:0000256" key="5">
    <source>
        <dbReference type="ARBA" id="ARBA00022692"/>
    </source>
</evidence>
<evidence type="ECO:0000256" key="7">
    <source>
        <dbReference type="ARBA" id="ARBA00023065"/>
    </source>
</evidence>
<evidence type="ECO:0000256" key="11">
    <source>
        <dbReference type="ARBA" id="ARBA00023286"/>
    </source>
</evidence>
<evidence type="ECO:0000256" key="6">
    <source>
        <dbReference type="ARBA" id="ARBA00022989"/>
    </source>
</evidence>
<proteinExistence type="predicted"/>
<evidence type="ECO:0000256" key="3">
    <source>
        <dbReference type="ARBA" id="ARBA00022448"/>
    </source>
</evidence>
<evidence type="ECO:0000313" key="16">
    <source>
        <dbReference type="Proteomes" id="UP001487740"/>
    </source>
</evidence>
<dbReference type="Gene3D" id="1.10.10.10">
    <property type="entry name" value="Winged helix-like DNA-binding domain superfamily/Winged helix DNA-binding domain"/>
    <property type="match status" value="1"/>
</dbReference>
<feature type="compositionally biased region" description="Basic and acidic residues" evidence="13">
    <location>
        <begin position="716"/>
        <end position="734"/>
    </location>
</feature>
<dbReference type="InterPro" id="IPR052192">
    <property type="entry name" value="Insect_Ionotropic_Sensory_Rcpt"/>
</dbReference>
<dbReference type="Pfam" id="PF10613">
    <property type="entry name" value="Lig_chan-Glu_bd"/>
    <property type="match status" value="1"/>
</dbReference>
<dbReference type="InterPro" id="IPR036388">
    <property type="entry name" value="WH-like_DNA-bd_sf"/>
</dbReference>
<keyword evidence="5" id="KW-0812">Transmembrane</keyword>
<keyword evidence="3" id="KW-0813">Transport</keyword>
<evidence type="ECO:0000313" key="15">
    <source>
        <dbReference type="EMBL" id="KAK8384724.1"/>
    </source>
</evidence>
<evidence type="ECO:0000256" key="9">
    <source>
        <dbReference type="ARBA" id="ARBA00023170"/>
    </source>
</evidence>
<evidence type="ECO:0000256" key="2">
    <source>
        <dbReference type="ARBA" id="ARBA00004651"/>
    </source>
</evidence>
<organism evidence="15 16">
    <name type="scientific">Scylla paramamosain</name>
    <name type="common">Mud crab</name>
    <dbReference type="NCBI Taxonomy" id="85552"/>
    <lineage>
        <taxon>Eukaryota</taxon>
        <taxon>Metazoa</taxon>
        <taxon>Ecdysozoa</taxon>
        <taxon>Arthropoda</taxon>
        <taxon>Crustacea</taxon>
        <taxon>Multicrustacea</taxon>
        <taxon>Malacostraca</taxon>
        <taxon>Eumalacostraca</taxon>
        <taxon>Eucarida</taxon>
        <taxon>Decapoda</taxon>
        <taxon>Pleocyemata</taxon>
        <taxon>Brachyura</taxon>
        <taxon>Eubrachyura</taxon>
        <taxon>Portunoidea</taxon>
        <taxon>Portunidae</taxon>
        <taxon>Portuninae</taxon>
        <taxon>Scylla</taxon>
    </lineage>
</organism>
<keyword evidence="6" id="KW-1133">Transmembrane helix</keyword>
<evidence type="ECO:0000256" key="10">
    <source>
        <dbReference type="ARBA" id="ARBA00023180"/>
    </source>
</evidence>
<dbReference type="GO" id="GO:0015276">
    <property type="term" value="F:ligand-gated monoatomic ion channel activity"/>
    <property type="evidence" value="ECO:0007669"/>
    <property type="project" value="InterPro"/>
</dbReference>
<dbReference type="PANTHER" id="PTHR42643:SF24">
    <property type="entry name" value="IONOTROPIC RECEPTOR 60A"/>
    <property type="match status" value="1"/>
</dbReference>
<dbReference type="InterPro" id="IPR009057">
    <property type="entry name" value="Homeodomain-like_sf"/>
</dbReference>
<dbReference type="Gene3D" id="3.40.190.10">
    <property type="entry name" value="Periplasmic binding protein-like II"/>
    <property type="match status" value="1"/>
</dbReference>
<evidence type="ECO:0000256" key="1">
    <source>
        <dbReference type="ARBA" id="ARBA00004123"/>
    </source>
</evidence>
<dbReference type="InterPro" id="IPR019594">
    <property type="entry name" value="Glu/Gly-bd"/>
</dbReference>
<feature type="domain" description="Ionotropic glutamate receptor L-glutamate and glycine-binding" evidence="14">
    <location>
        <begin position="316"/>
        <end position="417"/>
    </location>
</feature>
<keyword evidence="8" id="KW-0472">Membrane</keyword>
<keyword evidence="12" id="KW-0407">Ion channel</keyword>
<evidence type="ECO:0000256" key="13">
    <source>
        <dbReference type="SAM" id="MobiDB-lite"/>
    </source>
</evidence>
<dbReference type="EMBL" id="JARAKH010000034">
    <property type="protein sequence ID" value="KAK8384724.1"/>
    <property type="molecule type" value="Genomic_DNA"/>
</dbReference>
<sequence>MKSGNKVRPAVLSWRVQLSLPTTLSERSQFVVMWVRGKSARTIARETGVSPSTVCSAAVMRAVTLVVVVAAVQHTCVQLAHAKSLRPHSKEVTAFQSVESITRHLTCEHMTLLLTDGHQEVEAVKAPQGVTVFQVEGDNLTGNATPPQLETTVKEVRQLAEAWHCLVVVVVSDDSAFLAAFAHLSLRRHALRWSTRILVFTRLPLSHLGGLHGLLSTRNAMLLRVQSTTTNSQVGVFVWQPYSAPSSMPLRVATWTPHSRLTLASHVSLFPDKFFVAGDGMTGTVFLYKKHIIHQFLALRRRFNSAPTLTVAIEVLPYHRLSWVDDADAPGGRRLEFKGYVDNIVRHFAKALNFTPLYALSPERTFGTRLSDGSWTGLIGMVVRQEADFAPGPFIISPVRREAVDHSTILRNGNLRILSGLSRLTIDPWGFLLPLTPLVWAVTLAALLGVLLVLQLFPSSLPGRSLLHGGWSDNTFSPVRILLQQGEASGTVQGPSCWRLPCVLKVSVLSGSSSRAIMKTNSASLTPNADVVRPAEWWWWERLVLGLWMLTTLVLAKSYSGNLMSLLAVKYLPQPFQTLRDILDHPHVAMIGQKHSNFEQNLRDVKSGLFKEVASLEDKGRLEFHTQSQYLKSLDNLVRRGHHVLVDVDLNLRSLIALDFSREGITPMLCAGHESGWRTAGSVRRDHCWTSQRPLTPDTWLERRHDEHSTAAISRSTDRQDAAPREAKGQRGDSRPPIANQGERTCSEMMKRYPSQPTTLSERSMFVSMWIGGKSARTIARETGVSPSTVCRWINRWKQEGNVDNHKPLKMIYAV</sequence>
<dbReference type="Proteomes" id="UP001487740">
    <property type="component" value="Unassembled WGS sequence"/>
</dbReference>
<dbReference type="PANTHER" id="PTHR42643">
    <property type="entry name" value="IONOTROPIC RECEPTOR 20A-RELATED"/>
    <property type="match status" value="1"/>
</dbReference>
<evidence type="ECO:0000256" key="12">
    <source>
        <dbReference type="ARBA" id="ARBA00023303"/>
    </source>
</evidence>
<dbReference type="AlphaFoldDB" id="A0AAW0TAS0"/>
<feature type="region of interest" description="Disordered" evidence="13">
    <location>
        <begin position="700"/>
        <end position="745"/>
    </location>
</feature>
<dbReference type="GO" id="GO:0005886">
    <property type="term" value="C:plasma membrane"/>
    <property type="evidence" value="ECO:0007669"/>
    <property type="project" value="UniProtKB-SubCell"/>
</dbReference>